<feature type="compositionally biased region" description="Low complexity" evidence="1">
    <location>
        <begin position="82"/>
        <end position="93"/>
    </location>
</feature>
<dbReference type="OrthoDB" id="785270at2759"/>
<dbReference type="GO" id="GO:1900150">
    <property type="term" value="P:regulation of defense response to fungus"/>
    <property type="evidence" value="ECO:0007669"/>
    <property type="project" value="InterPro"/>
</dbReference>
<proteinExistence type="predicted"/>
<dbReference type="InterPro" id="IPR044169">
    <property type="entry name" value="PI21"/>
</dbReference>
<evidence type="ECO:0000256" key="1">
    <source>
        <dbReference type="SAM" id="MobiDB-lite"/>
    </source>
</evidence>
<reference evidence="2" key="2">
    <citation type="submission" date="2021-02" db="EMBL/GenBank/DDBJ databases">
        <authorList>
            <person name="Kimball J.A."/>
            <person name="Haas M.W."/>
            <person name="Macchietto M."/>
            <person name="Kono T."/>
            <person name="Duquette J."/>
            <person name="Shao M."/>
        </authorList>
    </citation>
    <scope>NUCLEOTIDE SEQUENCE</scope>
    <source>
        <tissue evidence="2">Fresh leaf tissue</tissue>
    </source>
</reference>
<dbReference type="AlphaFoldDB" id="A0A8J5RSE6"/>
<feature type="region of interest" description="Disordered" evidence="1">
    <location>
        <begin position="82"/>
        <end position="146"/>
    </location>
</feature>
<name>A0A8J5RSE6_ZIZPA</name>
<evidence type="ECO:0008006" key="4">
    <source>
        <dbReference type="Google" id="ProtNLM"/>
    </source>
</evidence>
<comment type="caution">
    <text evidence="2">The sequence shown here is derived from an EMBL/GenBank/DDBJ whole genome shotgun (WGS) entry which is preliminary data.</text>
</comment>
<sequence length="241" mass="25666">MADKMATIVMTVDLECDRCYKKIRRVLCKLQDKASIKTISYDEKSNTVTVSGPFDAEEVSDRLSSSAGKVITDIRVVRGNNAKPAAKAPANKPAGKDSGGGGGKPEIIKKHVKFDLADDDDNHHHNHQDRKPKVVTPKPAAAADVSRLEAPRVGLSMPMATMAPVPMPMTAVQAAATPSIWPAPAPEWGHSVPAYGSGWAQPAGGYYGGGYGPPPLSYGYGRSPYQPQYYDEEPAAGCSVM</sequence>
<gene>
    <name evidence="2" type="ORF">GUJ93_ZPchr0003g16843</name>
</gene>
<feature type="compositionally biased region" description="Low complexity" evidence="1">
    <location>
        <begin position="134"/>
        <end position="145"/>
    </location>
</feature>
<keyword evidence="3" id="KW-1185">Reference proteome</keyword>
<protein>
    <recommendedName>
        <fullName evidence="4">HMA domain-containing protein</fullName>
    </recommendedName>
</protein>
<evidence type="ECO:0000313" key="3">
    <source>
        <dbReference type="Proteomes" id="UP000729402"/>
    </source>
</evidence>
<dbReference type="PANTHER" id="PTHR47488:SF4">
    <property type="entry name" value="OS03G0412300 PROTEIN"/>
    <property type="match status" value="1"/>
</dbReference>
<reference evidence="2" key="1">
    <citation type="journal article" date="2021" name="bioRxiv">
        <title>Whole Genome Assembly and Annotation of Northern Wild Rice, Zizania palustris L., Supports a Whole Genome Duplication in the Zizania Genus.</title>
        <authorList>
            <person name="Haas M."/>
            <person name="Kono T."/>
            <person name="Macchietto M."/>
            <person name="Millas R."/>
            <person name="McGilp L."/>
            <person name="Shao M."/>
            <person name="Duquette J."/>
            <person name="Hirsch C.N."/>
            <person name="Kimball J."/>
        </authorList>
    </citation>
    <scope>NUCLEOTIDE SEQUENCE</scope>
    <source>
        <tissue evidence="2">Fresh leaf tissue</tissue>
    </source>
</reference>
<dbReference type="Proteomes" id="UP000729402">
    <property type="component" value="Unassembled WGS sequence"/>
</dbReference>
<feature type="compositionally biased region" description="Basic and acidic residues" evidence="1">
    <location>
        <begin position="106"/>
        <end position="116"/>
    </location>
</feature>
<organism evidence="2 3">
    <name type="scientific">Zizania palustris</name>
    <name type="common">Northern wild rice</name>
    <dbReference type="NCBI Taxonomy" id="103762"/>
    <lineage>
        <taxon>Eukaryota</taxon>
        <taxon>Viridiplantae</taxon>
        <taxon>Streptophyta</taxon>
        <taxon>Embryophyta</taxon>
        <taxon>Tracheophyta</taxon>
        <taxon>Spermatophyta</taxon>
        <taxon>Magnoliopsida</taxon>
        <taxon>Liliopsida</taxon>
        <taxon>Poales</taxon>
        <taxon>Poaceae</taxon>
        <taxon>BOP clade</taxon>
        <taxon>Oryzoideae</taxon>
        <taxon>Oryzeae</taxon>
        <taxon>Zizaniinae</taxon>
        <taxon>Zizania</taxon>
    </lineage>
</organism>
<evidence type="ECO:0000313" key="2">
    <source>
        <dbReference type="EMBL" id="KAG8063050.1"/>
    </source>
</evidence>
<dbReference type="EMBL" id="JAAALK010000286">
    <property type="protein sequence ID" value="KAG8063050.1"/>
    <property type="molecule type" value="Genomic_DNA"/>
</dbReference>
<accession>A0A8J5RSE6</accession>
<dbReference type="PANTHER" id="PTHR47488">
    <property type="entry name" value="HEAVY METAL TRANSPORT/DETOXIFICATION SUPERFAMILY PROTEIN"/>
    <property type="match status" value="1"/>
</dbReference>